<gene>
    <name evidence="8" type="ORF">BGW38_010655</name>
</gene>
<feature type="non-terminal residue" evidence="8">
    <location>
        <position position="1247"/>
    </location>
</feature>
<evidence type="ECO:0000256" key="4">
    <source>
        <dbReference type="ARBA" id="ARBA00022679"/>
    </source>
</evidence>
<proteinExistence type="predicted"/>
<comment type="caution">
    <text evidence="8">The sequence shown here is derived from an EMBL/GenBank/DDBJ whole genome shotgun (WGS) entry which is preliminary data.</text>
</comment>
<keyword evidence="3" id="KW-0597">Phosphoprotein</keyword>
<feature type="compositionally biased region" description="Polar residues" evidence="6">
    <location>
        <begin position="542"/>
        <end position="555"/>
    </location>
</feature>
<dbReference type="EMBL" id="JAABOA010000898">
    <property type="protein sequence ID" value="KAF9582860.1"/>
    <property type="molecule type" value="Genomic_DNA"/>
</dbReference>
<dbReference type="PANTHER" id="PTHR43304:SF1">
    <property type="entry name" value="PAC DOMAIN-CONTAINING PROTEIN"/>
    <property type="match status" value="1"/>
</dbReference>
<keyword evidence="9" id="KW-1185">Reference proteome</keyword>
<feature type="compositionally biased region" description="Basic and acidic residues" evidence="6">
    <location>
        <begin position="461"/>
        <end position="472"/>
    </location>
</feature>
<keyword evidence="5" id="KW-0418">Kinase</keyword>
<dbReference type="InterPro" id="IPR000014">
    <property type="entry name" value="PAS"/>
</dbReference>
<sequence length="1247" mass="136421">MVSQALGQSSAPPATSSYPTVQDLSLTLSADIEFNRLWKTITEILSQHFHASRITLCLPHDSALAPSSTVDSSQEGSRWGLKAHWDFKHHFLDENTVTPKDEFAHQHHHHRRRRLNKSTRQGQESADTHNPYPQSNLHLSLPLLSGASSSSSSLSSVSSASSTSFSKKRATVLANSSLTSSRNGSPKSFTASLSAHGIHGIGNEPRLSLVDTNNTSSSNDIGSVTEAHESSNVDSNQPRDDLAIVYHEDYWNTGQTLDGGYSSSASSMSSYSSISSSVSHSSEMSVSISSSQVRSLGEVPKSGTECFANLQSLEYDPEPLLDEPTIDKILREAKTVALTREYTGSKGTEHRNSAKVISYLNSNAGHLQRHQPLDDDLFSYDTDSVEGSESNDTLESSASVTRTPKFQDSKIDPLGQEDAFSDIDSSLSSCDSEGSYFPPVESTGSEGYARSLKLSGRPRTGHKDYYQDHHPTIPEAALHTVNDKPTPSPYYQLKTKSHGSNDDENDAIDSDSQSAESDNDSSSGHSSVSGCAGGSSAWPKHISTSTPKGWSHTTSANSRSVIHVPFYRSADHNNQRHLPSDIRHQRPPVMPVGIVSFLSDQVPYPVEALSILTDLNPYLANQISNALRFEIISAGSSMRRGLSERDDDVRADETFTESIERKMKGSNHVKSTKASASNIDRYQEYVHHRQFTKDLSLSGILSENSQSVTMSGVESTRNRLSQQTILGNALETSSIRLGELDSDMIEDSFDISGGKGQVASDVTHKAFSRAGPVTTTGDVDIKVGETKSASEKRPETYFNLDSTSDEIHRSLNLLNLDISGSASCLMAPNSKRVLGRQHNGSKQIPPSLQIEDAFLSTWTSNRRRASLEGVKSSDGLWRTLGPEEEGKAEVSALSPTLKSVPIPVVGSAGSKVDISGRESPLVGSASSFPSSSLSRRHLISTHRRPSIRRRRKSMKESGTKQHAHSYHSESSLGGSPYTPNIPGFPAINTASEPAYGNPIYTANTTNSLTTFSTDASPTTSPFARHAGVFDQGTFAGRGFHGATLEVHPNRAPGEGSGHHSKEEKGSGKERVMLSRHGSGTLSPQSASLTWLNQRSLQYSGQSYSQLLHLSWTRLLHEDDRETFQPLFKDCFDRGQMFNAQYRVRRYDGQYRWFLGRILPVRDGRANIVHWFGTSTDIHDQKLAELEVTRQVELEVNEKKYRLLAEAIPQIVFTAAPQIGLTYANAKWFTYSGQVFEQTYGLGFLDHV</sequence>
<accession>A0A9P6FY77</accession>
<evidence type="ECO:0000256" key="1">
    <source>
        <dbReference type="ARBA" id="ARBA00000085"/>
    </source>
</evidence>
<dbReference type="EC" id="2.7.13.3" evidence="2"/>
<dbReference type="GO" id="GO:0004673">
    <property type="term" value="F:protein histidine kinase activity"/>
    <property type="evidence" value="ECO:0007669"/>
    <property type="project" value="UniProtKB-EC"/>
</dbReference>
<dbReference type="SMART" id="SM00086">
    <property type="entry name" value="PAC"/>
    <property type="match status" value="1"/>
</dbReference>
<reference evidence="8" key="1">
    <citation type="journal article" date="2020" name="Fungal Divers.">
        <title>Resolving the Mortierellaceae phylogeny through synthesis of multi-gene phylogenetics and phylogenomics.</title>
        <authorList>
            <person name="Vandepol N."/>
            <person name="Liber J."/>
            <person name="Desiro A."/>
            <person name="Na H."/>
            <person name="Kennedy M."/>
            <person name="Barry K."/>
            <person name="Grigoriev I.V."/>
            <person name="Miller A.N."/>
            <person name="O'Donnell K."/>
            <person name="Stajich J.E."/>
            <person name="Bonito G."/>
        </authorList>
    </citation>
    <scope>NUCLEOTIDE SEQUENCE</scope>
    <source>
        <strain evidence="8">KOD1015</strain>
    </source>
</reference>
<evidence type="ECO:0000256" key="6">
    <source>
        <dbReference type="SAM" id="MobiDB-lite"/>
    </source>
</evidence>
<dbReference type="SUPFAM" id="SSF55785">
    <property type="entry name" value="PYP-like sensor domain (PAS domain)"/>
    <property type="match status" value="1"/>
</dbReference>
<feature type="compositionally biased region" description="Polar residues" evidence="6">
    <location>
        <begin position="210"/>
        <end position="222"/>
    </location>
</feature>
<feature type="region of interest" description="Disordered" evidence="6">
    <location>
        <begin position="1043"/>
        <end position="1080"/>
    </location>
</feature>
<dbReference type="PROSITE" id="PS50113">
    <property type="entry name" value="PAC"/>
    <property type="match status" value="1"/>
</dbReference>
<feature type="compositionally biased region" description="Basic residues" evidence="6">
    <location>
        <begin position="106"/>
        <end position="117"/>
    </location>
</feature>
<comment type="catalytic activity">
    <reaction evidence="1">
        <text>ATP + protein L-histidine = ADP + protein N-phospho-L-histidine.</text>
        <dbReference type="EC" id="2.7.13.3"/>
    </reaction>
</comment>
<evidence type="ECO:0000313" key="8">
    <source>
        <dbReference type="EMBL" id="KAF9582860.1"/>
    </source>
</evidence>
<feature type="region of interest" description="Disordered" evidence="6">
    <location>
        <begin position="202"/>
        <end position="238"/>
    </location>
</feature>
<dbReference type="Proteomes" id="UP000780801">
    <property type="component" value="Unassembled WGS sequence"/>
</dbReference>
<feature type="compositionally biased region" description="Low complexity" evidence="6">
    <location>
        <begin position="919"/>
        <end position="933"/>
    </location>
</feature>
<dbReference type="InterPro" id="IPR013655">
    <property type="entry name" value="PAS_fold_3"/>
</dbReference>
<feature type="compositionally biased region" description="Basic and acidic residues" evidence="6">
    <location>
        <begin position="226"/>
        <end position="238"/>
    </location>
</feature>
<feature type="compositionally biased region" description="Low complexity" evidence="6">
    <location>
        <begin position="422"/>
        <end position="435"/>
    </location>
</feature>
<feature type="compositionally biased region" description="Basic and acidic residues" evidence="6">
    <location>
        <begin position="1056"/>
        <end position="1072"/>
    </location>
</feature>
<dbReference type="InterPro" id="IPR035965">
    <property type="entry name" value="PAS-like_dom_sf"/>
</dbReference>
<evidence type="ECO:0000256" key="3">
    <source>
        <dbReference type="ARBA" id="ARBA00022553"/>
    </source>
</evidence>
<evidence type="ECO:0000313" key="9">
    <source>
        <dbReference type="Proteomes" id="UP000780801"/>
    </source>
</evidence>
<dbReference type="NCBIfam" id="TIGR00229">
    <property type="entry name" value="sensory_box"/>
    <property type="match status" value="1"/>
</dbReference>
<dbReference type="CDD" id="cd00130">
    <property type="entry name" value="PAS"/>
    <property type="match status" value="1"/>
</dbReference>
<feature type="region of interest" description="Disordered" evidence="6">
    <location>
        <begin position="100"/>
        <end position="139"/>
    </location>
</feature>
<evidence type="ECO:0000256" key="2">
    <source>
        <dbReference type="ARBA" id="ARBA00012438"/>
    </source>
</evidence>
<dbReference type="Gene3D" id="3.30.450.20">
    <property type="entry name" value="PAS domain"/>
    <property type="match status" value="1"/>
</dbReference>
<feature type="compositionally biased region" description="Polar residues" evidence="6">
    <location>
        <begin position="387"/>
        <end position="404"/>
    </location>
</feature>
<dbReference type="Pfam" id="PF08447">
    <property type="entry name" value="PAS_3"/>
    <property type="match status" value="1"/>
</dbReference>
<dbReference type="OrthoDB" id="2438588at2759"/>
<dbReference type="InterPro" id="IPR052162">
    <property type="entry name" value="Sensor_kinase/Photoreceptor"/>
</dbReference>
<dbReference type="InterPro" id="IPR001610">
    <property type="entry name" value="PAC"/>
</dbReference>
<keyword evidence="4" id="KW-0808">Transferase</keyword>
<feature type="compositionally biased region" description="Acidic residues" evidence="6">
    <location>
        <begin position="374"/>
        <end position="386"/>
    </location>
</feature>
<feature type="domain" description="PAC" evidence="7">
    <location>
        <begin position="1137"/>
        <end position="1189"/>
    </location>
</feature>
<organism evidence="8 9">
    <name type="scientific">Lunasporangiospora selenospora</name>
    <dbReference type="NCBI Taxonomy" id="979761"/>
    <lineage>
        <taxon>Eukaryota</taxon>
        <taxon>Fungi</taxon>
        <taxon>Fungi incertae sedis</taxon>
        <taxon>Mucoromycota</taxon>
        <taxon>Mortierellomycotina</taxon>
        <taxon>Mortierellomycetes</taxon>
        <taxon>Mortierellales</taxon>
        <taxon>Mortierellaceae</taxon>
        <taxon>Lunasporangiospora</taxon>
    </lineage>
</organism>
<feature type="region of interest" description="Disordered" evidence="6">
    <location>
        <begin position="910"/>
        <end position="977"/>
    </location>
</feature>
<dbReference type="InterPro" id="IPR000700">
    <property type="entry name" value="PAS-assoc_C"/>
</dbReference>
<evidence type="ECO:0000256" key="5">
    <source>
        <dbReference type="ARBA" id="ARBA00022777"/>
    </source>
</evidence>
<name>A0A9P6FY77_9FUNG</name>
<protein>
    <recommendedName>
        <fullName evidence="2">histidine kinase</fullName>
        <ecNumber evidence="2">2.7.13.3</ecNumber>
    </recommendedName>
</protein>
<dbReference type="AlphaFoldDB" id="A0A9P6FY77"/>
<feature type="compositionally biased region" description="Low complexity" evidence="6">
    <location>
        <begin position="510"/>
        <end position="537"/>
    </location>
</feature>
<feature type="compositionally biased region" description="Basic residues" evidence="6">
    <location>
        <begin position="934"/>
        <end position="953"/>
    </location>
</feature>
<dbReference type="PANTHER" id="PTHR43304">
    <property type="entry name" value="PHYTOCHROME-LIKE PROTEIN CPH1"/>
    <property type="match status" value="1"/>
</dbReference>
<feature type="region of interest" description="Disordered" evidence="6">
    <location>
        <begin position="374"/>
        <end position="555"/>
    </location>
</feature>
<evidence type="ECO:0000259" key="7">
    <source>
        <dbReference type="PROSITE" id="PS50113"/>
    </source>
</evidence>